<dbReference type="GO" id="GO:0051793">
    <property type="term" value="P:medium-chain fatty acid catabolic process"/>
    <property type="evidence" value="ECO:0007669"/>
    <property type="project" value="TreeGrafter"/>
</dbReference>
<dbReference type="SMART" id="SM00185">
    <property type="entry name" value="ARM"/>
    <property type="match status" value="2"/>
</dbReference>
<dbReference type="InterPro" id="IPR000225">
    <property type="entry name" value="Armadillo"/>
</dbReference>
<evidence type="ECO:0000259" key="2">
    <source>
        <dbReference type="Pfam" id="PF00561"/>
    </source>
</evidence>
<dbReference type="Proteomes" id="UP001215151">
    <property type="component" value="Unassembled WGS sequence"/>
</dbReference>
<organism evidence="3 4">
    <name type="scientific">Trametes cubensis</name>
    <dbReference type="NCBI Taxonomy" id="1111947"/>
    <lineage>
        <taxon>Eukaryota</taxon>
        <taxon>Fungi</taxon>
        <taxon>Dikarya</taxon>
        <taxon>Basidiomycota</taxon>
        <taxon>Agaricomycotina</taxon>
        <taxon>Agaricomycetes</taxon>
        <taxon>Polyporales</taxon>
        <taxon>Polyporaceae</taxon>
        <taxon>Trametes</taxon>
    </lineage>
</organism>
<dbReference type="GO" id="GO:0051792">
    <property type="term" value="P:medium-chain fatty acid biosynthetic process"/>
    <property type="evidence" value="ECO:0007669"/>
    <property type="project" value="TreeGrafter"/>
</dbReference>
<dbReference type="AlphaFoldDB" id="A0AAD7XAB6"/>
<gene>
    <name evidence="3" type="ORF">ONZ51_g4359</name>
</gene>
<dbReference type="InterPro" id="IPR011989">
    <property type="entry name" value="ARM-like"/>
</dbReference>
<dbReference type="PANTHER" id="PTHR10794:SF63">
    <property type="entry name" value="ALPHA_BETA HYDROLASE 1, ISOFORM A"/>
    <property type="match status" value="1"/>
</dbReference>
<accession>A0AAD7XAB6</accession>
<dbReference type="PANTHER" id="PTHR10794">
    <property type="entry name" value="ABHYDROLASE DOMAIN-CONTAINING PROTEIN"/>
    <property type="match status" value="1"/>
</dbReference>
<comment type="similarity">
    <text evidence="1">Belongs to the AB hydrolase superfamily. AB hydrolase 4 family.</text>
</comment>
<dbReference type="Gene3D" id="3.40.50.1820">
    <property type="entry name" value="alpha/beta hydrolase"/>
    <property type="match status" value="1"/>
</dbReference>
<feature type="domain" description="AB hydrolase-1" evidence="2">
    <location>
        <begin position="883"/>
        <end position="1009"/>
    </location>
</feature>
<evidence type="ECO:0000313" key="4">
    <source>
        <dbReference type="Proteomes" id="UP001215151"/>
    </source>
</evidence>
<dbReference type="Pfam" id="PF00561">
    <property type="entry name" value="Abhydrolase_1"/>
    <property type="match status" value="1"/>
</dbReference>
<dbReference type="SUPFAM" id="SSF53474">
    <property type="entry name" value="alpha/beta-Hydrolases"/>
    <property type="match status" value="1"/>
</dbReference>
<keyword evidence="4" id="KW-1185">Reference proteome</keyword>
<dbReference type="SUPFAM" id="SSF48371">
    <property type="entry name" value="ARM repeat"/>
    <property type="match status" value="2"/>
</dbReference>
<dbReference type="InterPro" id="IPR000073">
    <property type="entry name" value="AB_hydrolase_1"/>
</dbReference>
<sequence>MAGNSALESASKLGDLLAQLPLNQANQWSDIERTAQSLANDLRSKNVEQQTALGQTLLPQTLTSLLKSATSDVQSSGSTCKPAIFELLRVAANLCMDHDDNRGVLLDAGFPQTVVGLLESYAEPVKPAQQEPLPISIPDLKIVKTAIGFLLNASVGYGMSLKVYASTPPLMGTDAVKDRLVSLEAAMTILKLSSAIYPVGAWQRYDPASEEDSAEDPAEKWSLRSTLASWSWRAIEEIRGGGEDDGQRPPRAVFGPDALPLLISQLRAFVPPYPEPPSIFSTPSARRSLVQTDYDIYEQICGLIESLCLDVEDVRLSLARGLTFPDGEHGGVACLSELLTFVEKGDYPPYWSSESAGERAAKEKGFDLGKGALVKAIVEVAGEEKNTDTLWDDSEAEKPGGEFVNRMVEWIRTHKSLKETNRDDLIICATLSLGNICRRDAHSTAIVGPPISLGPDLAALLEPDTDIKVKHGVIGLLKHLAQSQGNRAALGQAGIIQKLAASQIWGEKADMVEIVQVAAIGVAKHMCNGDIDNTFSLVLPPADDSPLRQILELVKRSDSIAVKSEGTRVLVNAVKSLWSTDPKSLDEEKVKKREAAMKAVVTEPCVSALARLIGRSKRYPTLINEGVVALSLISTHPNGGTLVLDSLLNPLPAENIRTTSQPLSAVSATEASPVTGPRRALDMLITVLRDNNPNVPAEVRSNVCALLGHLGRKGVVAESRGVDLQRMEDSTRELIEGLARAEGPSNPKVVAAAKRALEAWQQPSAGMGVLLSLLSAAYYLPKLYFASVPATVAVKSAASSIAIERVSLRDFIRHRCPSLFKEFRPAWWLRSGHLQTAYCVLGDFSKIDKVEYDRKLLRTLDGGTIGIDLTPPAQERTLKEDTPIVVVLHGLTGGSHESYVRSILAPACTPVEQGGLGYRGIVVNFRGCAGVPVTSPQLYSALHTDDIRVAVMYISKMYPKAPLIGIGFSLGANVLTRYLAEEGEKSRLVAGCALACPWDVVASSDHLERHAFHRAVYSRGMAQNLKKVVTRHLDALSKFPDSPAWKAAQVAAAKKSMSLVEFDEIVTRVCGGSSPPFPFPSAYDYYRAASSHKVLGDIRVPFLALNSRDDPIVSSFPVGVADNGWVVLGLTQGGGHLGWFEAGKRFGELERWIRKPVLEWLRAVGEDLVPERERGQPMHEVEGFLKEVGRDDIGCKEVEGGGHVVGVEGEGGLFAGL</sequence>
<protein>
    <recommendedName>
        <fullName evidence="2">AB hydrolase-1 domain-containing protein</fullName>
    </recommendedName>
</protein>
<dbReference type="InterPro" id="IPR016024">
    <property type="entry name" value="ARM-type_fold"/>
</dbReference>
<reference evidence="3" key="1">
    <citation type="submission" date="2022-11" db="EMBL/GenBank/DDBJ databases">
        <title>Genome Sequence of Cubamyces cubensis.</title>
        <authorList>
            <person name="Buettner E."/>
        </authorList>
    </citation>
    <scope>NUCLEOTIDE SEQUENCE</scope>
    <source>
        <strain evidence="3">MPL-01</strain>
    </source>
</reference>
<dbReference type="InterPro" id="IPR029058">
    <property type="entry name" value="AB_hydrolase_fold"/>
</dbReference>
<dbReference type="EMBL" id="JAPEVG010000084">
    <property type="protein sequence ID" value="KAJ8487133.1"/>
    <property type="molecule type" value="Genomic_DNA"/>
</dbReference>
<evidence type="ECO:0000313" key="3">
    <source>
        <dbReference type="EMBL" id="KAJ8487133.1"/>
    </source>
</evidence>
<dbReference type="InterPro" id="IPR050960">
    <property type="entry name" value="AB_hydrolase_4_sf"/>
</dbReference>
<name>A0AAD7XAB6_9APHY</name>
<dbReference type="GO" id="GO:0008126">
    <property type="term" value="F:acetylesterase activity"/>
    <property type="evidence" value="ECO:0007669"/>
    <property type="project" value="TreeGrafter"/>
</dbReference>
<dbReference type="GO" id="GO:0047372">
    <property type="term" value="F:monoacylglycerol lipase activity"/>
    <property type="evidence" value="ECO:0007669"/>
    <property type="project" value="TreeGrafter"/>
</dbReference>
<proteinExistence type="inferred from homology"/>
<dbReference type="Gene3D" id="1.25.10.10">
    <property type="entry name" value="Leucine-rich Repeat Variant"/>
    <property type="match status" value="2"/>
</dbReference>
<evidence type="ECO:0000256" key="1">
    <source>
        <dbReference type="ARBA" id="ARBA00010884"/>
    </source>
</evidence>
<comment type="caution">
    <text evidence="3">The sequence shown here is derived from an EMBL/GenBank/DDBJ whole genome shotgun (WGS) entry which is preliminary data.</text>
</comment>